<dbReference type="AlphaFoldDB" id="A0A9X5GRP5"/>
<feature type="transmembrane region" description="Helical" evidence="7">
    <location>
        <begin position="58"/>
        <end position="80"/>
    </location>
</feature>
<keyword evidence="2 7" id="KW-1003">Cell membrane</keyword>
<comment type="pathway">
    <text evidence="7">Protein modification; lipoprotein biosynthesis (diacylglyceryl transfer).</text>
</comment>
<gene>
    <name evidence="7 8" type="primary">lgt</name>
    <name evidence="8" type="ORF">D5281_12780</name>
</gene>
<evidence type="ECO:0000256" key="2">
    <source>
        <dbReference type="ARBA" id="ARBA00022475"/>
    </source>
</evidence>
<comment type="function">
    <text evidence="7">Catalyzes the transfer of the diacylglyceryl group from phosphatidylglycerol to the sulfhydryl group of the N-terminal cysteine of a prolipoprotein, the first step in the formation of mature lipoproteins.</text>
</comment>
<dbReference type="EC" id="2.5.1.145" evidence="7"/>
<dbReference type="Pfam" id="PF01790">
    <property type="entry name" value="LGT"/>
    <property type="match status" value="1"/>
</dbReference>
<feature type="transmembrane region" description="Helical" evidence="7">
    <location>
        <begin position="196"/>
        <end position="214"/>
    </location>
</feature>
<keyword evidence="5 7" id="KW-1133">Transmembrane helix</keyword>
<accession>A0A9X5GRP5</accession>
<evidence type="ECO:0000256" key="4">
    <source>
        <dbReference type="ARBA" id="ARBA00022692"/>
    </source>
</evidence>
<protein>
    <recommendedName>
        <fullName evidence="7">Phosphatidylglycerol--prolipoprotein diacylglyceryl transferase</fullName>
        <ecNumber evidence="7">2.5.1.145</ecNumber>
    </recommendedName>
</protein>
<evidence type="ECO:0000313" key="8">
    <source>
        <dbReference type="EMBL" id="NBJ93443.1"/>
    </source>
</evidence>
<proteinExistence type="inferred from homology"/>
<evidence type="ECO:0000313" key="9">
    <source>
        <dbReference type="Proteomes" id="UP001154420"/>
    </source>
</evidence>
<comment type="catalytic activity">
    <reaction evidence="7">
        <text>L-cysteinyl-[prolipoprotein] + a 1,2-diacyl-sn-glycero-3-phospho-(1'-sn-glycerol) = an S-1,2-diacyl-sn-glyceryl-L-cysteinyl-[prolipoprotein] + sn-glycerol 1-phosphate + H(+)</text>
        <dbReference type="Rhea" id="RHEA:56712"/>
        <dbReference type="Rhea" id="RHEA-COMP:14679"/>
        <dbReference type="Rhea" id="RHEA-COMP:14680"/>
        <dbReference type="ChEBI" id="CHEBI:15378"/>
        <dbReference type="ChEBI" id="CHEBI:29950"/>
        <dbReference type="ChEBI" id="CHEBI:57685"/>
        <dbReference type="ChEBI" id="CHEBI:64716"/>
        <dbReference type="ChEBI" id="CHEBI:140658"/>
        <dbReference type="EC" id="2.5.1.145"/>
    </reaction>
</comment>
<dbReference type="RefSeq" id="WP_160560536.1">
    <property type="nucleotide sequence ID" value="NZ_QZDT01000019.1"/>
</dbReference>
<feature type="transmembrane region" description="Helical" evidence="7">
    <location>
        <begin position="255"/>
        <end position="274"/>
    </location>
</feature>
<sequence>MDISFPNLGIYLRNVPKSFSVFGFEIALYGVIIGIGVICGILIAAWQAKRSGQDPELYWDFSIYAVILSIIGARIYYVIFAWDQYKNNLINVFHIRNGGLAIYGGVITAFLTLFVYARIKKQNAFRMADTGVVGLILGQAIGRWGNFTNREVFGEYTNNIFAMRLPIEAVRPGDISQSIAEHIEEGMNYIQVHPTFLYESLWNFGVLALILLYWQHKKFEGEIALLYLGGYGLGRAWIEGIRTDQLFIPKTTVPVSQVLAIVLFVGALLCDIVVRVRQRNK</sequence>
<dbReference type="HAMAP" id="MF_01147">
    <property type="entry name" value="Lgt"/>
    <property type="match status" value="1"/>
</dbReference>
<comment type="similarity">
    <text evidence="1 7">Belongs to the Lgt family.</text>
</comment>
<evidence type="ECO:0000256" key="1">
    <source>
        <dbReference type="ARBA" id="ARBA00007150"/>
    </source>
</evidence>
<dbReference type="NCBIfam" id="TIGR00544">
    <property type="entry name" value="lgt"/>
    <property type="match status" value="1"/>
</dbReference>
<feature type="binding site" evidence="7">
    <location>
        <position position="143"/>
    </location>
    <ligand>
        <name>a 1,2-diacyl-sn-glycero-3-phospho-(1'-sn-glycerol)</name>
        <dbReference type="ChEBI" id="CHEBI:64716"/>
    </ligand>
</feature>
<dbReference type="PANTHER" id="PTHR30589:SF0">
    <property type="entry name" value="PHOSPHATIDYLGLYCEROL--PROLIPOPROTEIN DIACYLGLYCERYL TRANSFERASE"/>
    <property type="match status" value="1"/>
</dbReference>
<evidence type="ECO:0000256" key="6">
    <source>
        <dbReference type="ARBA" id="ARBA00023136"/>
    </source>
</evidence>
<keyword evidence="3 7" id="KW-0808">Transferase</keyword>
<keyword evidence="6 7" id="KW-0472">Membrane</keyword>
<dbReference type="EMBL" id="QZDT01000019">
    <property type="protein sequence ID" value="NBJ93443.1"/>
    <property type="molecule type" value="Genomic_DNA"/>
</dbReference>
<name>A0A9X5GRP5_9FIRM</name>
<dbReference type="GO" id="GO:0005886">
    <property type="term" value="C:plasma membrane"/>
    <property type="evidence" value="ECO:0007669"/>
    <property type="project" value="UniProtKB-SubCell"/>
</dbReference>
<keyword evidence="9" id="KW-1185">Reference proteome</keyword>
<comment type="subcellular location">
    <subcellularLocation>
        <location evidence="7">Cell membrane</location>
        <topology evidence="7">Multi-pass membrane protein</topology>
    </subcellularLocation>
</comment>
<organism evidence="8 9">
    <name type="scientific">Parablautia muri</name>
    <dbReference type="NCBI Taxonomy" id="2320879"/>
    <lineage>
        <taxon>Bacteria</taxon>
        <taxon>Bacillati</taxon>
        <taxon>Bacillota</taxon>
        <taxon>Clostridia</taxon>
        <taxon>Lachnospirales</taxon>
        <taxon>Lachnospiraceae</taxon>
        <taxon>Parablautia</taxon>
    </lineage>
</organism>
<keyword evidence="4 7" id="KW-0812">Transmembrane</keyword>
<comment type="caution">
    <text evidence="8">The sequence shown here is derived from an EMBL/GenBank/DDBJ whole genome shotgun (WGS) entry which is preliminary data.</text>
</comment>
<evidence type="ECO:0000256" key="5">
    <source>
        <dbReference type="ARBA" id="ARBA00022989"/>
    </source>
</evidence>
<feature type="transmembrane region" description="Helical" evidence="7">
    <location>
        <begin position="26"/>
        <end position="46"/>
    </location>
</feature>
<dbReference type="GO" id="GO:0008961">
    <property type="term" value="F:phosphatidylglycerol-prolipoprotein diacylglyceryl transferase activity"/>
    <property type="evidence" value="ECO:0007669"/>
    <property type="project" value="UniProtKB-UniRule"/>
</dbReference>
<dbReference type="PANTHER" id="PTHR30589">
    <property type="entry name" value="PROLIPOPROTEIN DIACYLGLYCERYL TRANSFERASE"/>
    <property type="match status" value="1"/>
</dbReference>
<dbReference type="OrthoDB" id="871140at2"/>
<dbReference type="InterPro" id="IPR001640">
    <property type="entry name" value="Lgt"/>
</dbReference>
<reference evidence="8" key="1">
    <citation type="submission" date="2018-09" db="EMBL/GenBank/DDBJ databases">
        <title>Murine metabolic-syndrome-specific gut microbial biobank.</title>
        <authorList>
            <person name="Liu C."/>
        </authorList>
    </citation>
    <scope>NUCLEOTIDE SEQUENCE</scope>
    <source>
        <strain evidence="8">D42-62</strain>
    </source>
</reference>
<evidence type="ECO:0000256" key="3">
    <source>
        <dbReference type="ARBA" id="ARBA00022679"/>
    </source>
</evidence>
<feature type="transmembrane region" description="Helical" evidence="7">
    <location>
        <begin position="100"/>
        <end position="117"/>
    </location>
</feature>
<evidence type="ECO:0000256" key="7">
    <source>
        <dbReference type="HAMAP-Rule" id="MF_01147"/>
    </source>
</evidence>
<dbReference type="GO" id="GO:0042158">
    <property type="term" value="P:lipoprotein biosynthetic process"/>
    <property type="evidence" value="ECO:0007669"/>
    <property type="project" value="UniProtKB-UniRule"/>
</dbReference>
<dbReference type="Proteomes" id="UP001154420">
    <property type="component" value="Unassembled WGS sequence"/>
</dbReference>